<dbReference type="RefSeq" id="WP_066395089.1">
    <property type="nucleotide sequence ID" value="NZ_JAGIKZ010000001.1"/>
</dbReference>
<name>A0ABS4R981_9BACI</name>
<comment type="caution">
    <text evidence="1">The sequence shown here is derived from an EMBL/GenBank/DDBJ whole genome shotgun (WGS) entry which is preliminary data.</text>
</comment>
<sequence>MFPWNLFPFHKEAKKTMQQLNPEDINKYVQNMMGQMMPEQMQGMLNPQELFKGMNNQQKQPQESSSSLPCSVFETHDYVYIRVPIKNEDWRSVMRLYHTSNQMIVEHIPNYDDKHIITLPALVKKKGTTAQMKDGILEVRIPKNVDMQFSEIDVTDTY</sequence>
<dbReference type="Gene3D" id="2.60.40.790">
    <property type="match status" value="1"/>
</dbReference>
<dbReference type="CDD" id="cd06464">
    <property type="entry name" value="ACD_sHsps-like"/>
    <property type="match status" value="1"/>
</dbReference>
<dbReference type="SUPFAM" id="SSF49764">
    <property type="entry name" value="HSP20-like chaperones"/>
    <property type="match status" value="1"/>
</dbReference>
<dbReference type="Proteomes" id="UP001519293">
    <property type="component" value="Unassembled WGS sequence"/>
</dbReference>
<proteinExistence type="predicted"/>
<accession>A0ABS4R981</accession>
<reference evidence="1 2" key="1">
    <citation type="submission" date="2021-03" db="EMBL/GenBank/DDBJ databases">
        <title>Genomic Encyclopedia of Type Strains, Phase IV (KMG-IV): sequencing the most valuable type-strain genomes for metagenomic binning, comparative biology and taxonomic classification.</title>
        <authorList>
            <person name="Goeker M."/>
        </authorList>
    </citation>
    <scope>NUCLEOTIDE SEQUENCE [LARGE SCALE GENOMIC DNA]</scope>
    <source>
        <strain evidence="1 2">DSM 26675</strain>
    </source>
</reference>
<dbReference type="InterPro" id="IPR008978">
    <property type="entry name" value="HSP20-like_chaperone"/>
</dbReference>
<organism evidence="1 2">
    <name type="scientific">Cytobacillus eiseniae</name>
    <dbReference type="NCBI Taxonomy" id="762947"/>
    <lineage>
        <taxon>Bacteria</taxon>
        <taxon>Bacillati</taxon>
        <taxon>Bacillota</taxon>
        <taxon>Bacilli</taxon>
        <taxon>Bacillales</taxon>
        <taxon>Bacillaceae</taxon>
        <taxon>Cytobacillus</taxon>
    </lineage>
</organism>
<dbReference type="EMBL" id="JAGIKZ010000001">
    <property type="protein sequence ID" value="MBP2239448.1"/>
    <property type="molecule type" value="Genomic_DNA"/>
</dbReference>
<keyword evidence="2" id="KW-1185">Reference proteome</keyword>
<gene>
    <name evidence="1" type="ORF">J2Z40_000001</name>
</gene>
<protein>
    <submittedName>
        <fullName evidence="1">HSP20 family molecular chaperone IbpA</fullName>
    </submittedName>
</protein>
<evidence type="ECO:0000313" key="2">
    <source>
        <dbReference type="Proteomes" id="UP001519293"/>
    </source>
</evidence>
<evidence type="ECO:0000313" key="1">
    <source>
        <dbReference type="EMBL" id="MBP2239448.1"/>
    </source>
</evidence>